<dbReference type="InterPro" id="IPR032807">
    <property type="entry name" value="GNVR"/>
</dbReference>
<dbReference type="EMBL" id="JAEHHL010000002">
    <property type="protein sequence ID" value="MBK0398726.1"/>
    <property type="molecule type" value="Genomic_DNA"/>
</dbReference>
<evidence type="ECO:0000259" key="12">
    <source>
        <dbReference type="Pfam" id="PF13807"/>
    </source>
</evidence>
<evidence type="ECO:0000256" key="6">
    <source>
        <dbReference type="ARBA" id="ARBA00022989"/>
    </source>
</evidence>
<dbReference type="Pfam" id="PF01656">
    <property type="entry name" value="CbiA"/>
    <property type="match status" value="1"/>
</dbReference>
<keyword evidence="4" id="KW-0547">Nucleotide-binding</keyword>
<feature type="domain" description="Tyrosine-protein kinase G-rich" evidence="12">
    <location>
        <begin position="407"/>
        <end position="480"/>
    </location>
</feature>
<evidence type="ECO:0000256" key="8">
    <source>
        <dbReference type="SAM" id="Coils"/>
    </source>
</evidence>
<evidence type="ECO:0000256" key="9">
    <source>
        <dbReference type="SAM" id="Phobius"/>
    </source>
</evidence>
<dbReference type="NCBIfam" id="TIGR01007">
    <property type="entry name" value="eps_fam"/>
    <property type="match status" value="1"/>
</dbReference>
<proteinExistence type="predicted"/>
<keyword evidence="2" id="KW-1003">Cell membrane</keyword>
<dbReference type="Proteomes" id="UP000655420">
    <property type="component" value="Unassembled WGS sequence"/>
</dbReference>
<dbReference type="PANTHER" id="PTHR32309:SF13">
    <property type="entry name" value="FERRIC ENTEROBACTIN TRANSPORT PROTEIN FEPE"/>
    <property type="match status" value="1"/>
</dbReference>
<dbReference type="Pfam" id="PF02706">
    <property type="entry name" value="Wzz"/>
    <property type="match status" value="1"/>
</dbReference>
<feature type="domain" description="CobQ/CobB/MinD/ParA nucleotide binding" evidence="10">
    <location>
        <begin position="553"/>
        <end position="736"/>
    </location>
</feature>
<keyword evidence="5" id="KW-0067">ATP-binding</keyword>
<reference evidence="13" key="1">
    <citation type="submission" date="2020-12" db="EMBL/GenBank/DDBJ databases">
        <title>Bacterial taxonomy.</title>
        <authorList>
            <person name="Pan X."/>
        </authorList>
    </citation>
    <scope>NUCLEOTIDE SEQUENCE</scope>
    <source>
        <strain evidence="13">M0105</strain>
    </source>
</reference>
<accession>A0A8J7M582</accession>
<feature type="transmembrane region" description="Helical" evidence="9">
    <location>
        <begin position="38"/>
        <end position="55"/>
    </location>
</feature>
<dbReference type="PANTHER" id="PTHR32309">
    <property type="entry name" value="TYROSINE-PROTEIN KINASE"/>
    <property type="match status" value="1"/>
</dbReference>
<dbReference type="InterPro" id="IPR003856">
    <property type="entry name" value="LPS_length_determ_N"/>
</dbReference>
<dbReference type="GO" id="GO:0004715">
    <property type="term" value="F:non-membrane spanning protein tyrosine kinase activity"/>
    <property type="evidence" value="ECO:0007669"/>
    <property type="project" value="UniProtKB-EC"/>
</dbReference>
<keyword evidence="14" id="KW-1185">Reference proteome</keyword>
<dbReference type="Gene3D" id="3.40.50.300">
    <property type="entry name" value="P-loop containing nucleotide triphosphate hydrolases"/>
    <property type="match status" value="1"/>
</dbReference>
<feature type="domain" description="Polysaccharide chain length determinant N-terminal" evidence="11">
    <location>
        <begin position="23"/>
        <end position="114"/>
    </location>
</feature>
<dbReference type="GO" id="GO:0005524">
    <property type="term" value="F:ATP binding"/>
    <property type="evidence" value="ECO:0007669"/>
    <property type="project" value="UniProtKB-KW"/>
</dbReference>
<dbReference type="CDD" id="cd05387">
    <property type="entry name" value="BY-kinase"/>
    <property type="match status" value="1"/>
</dbReference>
<comment type="caution">
    <text evidence="13">The sequence shown here is derived from an EMBL/GenBank/DDBJ whole genome shotgun (WGS) entry which is preliminary data.</text>
</comment>
<comment type="subcellular location">
    <subcellularLocation>
        <location evidence="1">Cell membrane</location>
        <topology evidence="1">Multi-pass membrane protein</topology>
    </subcellularLocation>
</comment>
<feature type="coiled-coil region" evidence="8">
    <location>
        <begin position="319"/>
        <end position="382"/>
    </location>
</feature>
<sequence>MTTRHEFPTTPTQQPGAEETNEFFDLRSALRLLWVRKWMLIIPVLFCVGLAAVVLQKVPRLYTATAEVMLNTRQTNVVDIETVVTGIPADSKFVDGEIAVITSAQLMSRVVEKLRLDRDPEFNSSLRPTPFLSEWIDSVKASLPEKLRLALGFEEVDALANPAEQAERERLSVVRALQRAVDVRQRGLSVVILIGMESEDPRKAALIANTVADQYLVDQLEAKFEATQRATSWLNERVSELRERVEASEAAIEAFKEQQTVSNEQGVDITTQQLAELNSQLITARGAVAEARARYAQVDRRIQEGGINAAANVLSSPLILTLRQQRAELQRRRAELSNRYGNRHPTMINLEAEISDVSSAVVAEVRKIVEGLRNDVAVAEAREAALVDSLEALEGRSLNLARSSVELRQLEREAAADRLIYENFLNRFRETSEQDGLLQPDARIIASAEPPSVPSSPQSKLVLAVAGAGGLLGGLALIFLVEMLNRTFRLPEEVEAATGASVLAYIPSLGRRHRHRQILNYALQKPNSALSESIRNLRTALFLANVDAPPKVVMVTSSLSGEGKSITSMLLARASAQMRKSSVIVDCDIRRPMMQTAFGLEHRDADLISVLQDRTSLDDAIVYDKENDVHLVPVMQRSPQAADILSSQRFANLIEELRGRFDFVVLDVPPVLLVSDACVVGKYADLSIYVIAWDSTRREAATQGIRLLRSLGIRVAGAVLTFVNRDRASRHASSMQSAFAYYGNDDYYVN</sequence>
<dbReference type="RefSeq" id="WP_200608273.1">
    <property type="nucleotide sequence ID" value="NZ_JAEHHL010000002.1"/>
</dbReference>
<evidence type="ECO:0000256" key="3">
    <source>
        <dbReference type="ARBA" id="ARBA00022692"/>
    </source>
</evidence>
<evidence type="ECO:0000256" key="2">
    <source>
        <dbReference type="ARBA" id="ARBA00022475"/>
    </source>
</evidence>
<evidence type="ECO:0000259" key="11">
    <source>
        <dbReference type="Pfam" id="PF02706"/>
    </source>
</evidence>
<evidence type="ECO:0000256" key="5">
    <source>
        <dbReference type="ARBA" id="ARBA00022840"/>
    </source>
</evidence>
<keyword evidence="6 9" id="KW-1133">Transmembrane helix</keyword>
<dbReference type="InterPro" id="IPR002586">
    <property type="entry name" value="CobQ/CobB/MinD/ParA_Nub-bd_dom"/>
</dbReference>
<dbReference type="EC" id="2.7.10.2" evidence="13"/>
<organism evidence="13 14">
    <name type="scientific">Thermohalobaculum xanthum</name>
    <dbReference type="NCBI Taxonomy" id="2753746"/>
    <lineage>
        <taxon>Bacteria</taxon>
        <taxon>Pseudomonadati</taxon>
        <taxon>Pseudomonadota</taxon>
        <taxon>Alphaproteobacteria</taxon>
        <taxon>Rhodobacterales</taxon>
        <taxon>Paracoccaceae</taxon>
        <taxon>Thermohalobaculum</taxon>
    </lineage>
</organism>
<keyword evidence="7 9" id="KW-0472">Membrane</keyword>
<dbReference type="InterPro" id="IPR050445">
    <property type="entry name" value="Bact_polysacc_biosynth/exp"/>
</dbReference>
<dbReference type="AlphaFoldDB" id="A0A8J7M582"/>
<keyword evidence="8" id="KW-0175">Coiled coil</keyword>
<protein>
    <submittedName>
        <fullName evidence="13">Polysaccharide biosynthesis tyrosine autokinase</fullName>
        <ecNumber evidence="13">2.7.10.2</ecNumber>
    </submittedName>
</protein>
<dbReference type="InterPro" id="IPR005702">
    <property type="entry name" value="Wzc-like_C"/>
</dbReference>
<keyword evidence="3 9" id="KW-0812">Transmembrane</keyword>
<evidence type="ECO:0000256" key="7">
    <source>
        <dbReference type="ARBA" id="ARBA00023136"/>
    </source>
</evidence>
<feature type="coiled-coil region" evidence="8">
    <location>
        <begin position="238"/>
        <end position="294"/>
    </location>
</feature>
<name>A0A8J7M582_9RHOB</name>
<keyword evidence="13" id="KW-0808">Transferase</keyword>
<dbReference type="GO" id="GO:0005886">
    <property type="term" value="C:plasma membrane"/>
    <property type="evidence" value="ECO:0007669"/>
    <property type="project" value="UniProtKB-SubCell"/>
</dbReference>
<dbReference type="InterPro" id="IPR027417">
    <property type="entry name" value="P-loop_NTPase"/>
</dbReference>
<gene>
    <name evidence="13" type="ORF">H0I76_05965</name>
</gene>
<evidence type="ECO:0000313" key="13">
    <source>
        <dbReference type="EMBL" id="MBK0398726.1"/>
    </source>
</evidence>
<evidence type="ECO:0000256" key="1">
    <source>
        <dbReference type="ARBA" id="ARBA00004651"/>
    </source>
</evidence>
<evidence type="ECO:0000313" key="14">
    <source>
        <dbReference type="Proteomes" id="UP000655420"/>
    </source>
</evidence>
<evidence type="ECO:0000256" key="4">
    <source>
        <dbReference type="ARBA" id="ARBA00022741"/>
    </source>
</evidence>
<dbReference type="Pfam" id="PF13807">
    <property type="entry name" value="GNVR"/>
    <property type="match status" value="1"/>
</dbReference>
<dbReference type="SUPFAM" id="SSF52540">
    <property type="entry name" value="P-loop containing nucleoside triphosphate hydrolases"/>
    <property type="match status" value="1"/>
</dbReference>
<evidence type="ECO:0000259" key="10">
    <source>
        <dbReference type="Pfam" id="PF01656"/>
    </source>
</evidence>